<evidence type="ECO:0000256" key="1">
    <source>
        <dbReference type="SAM" id="MobiDB-lite"/>
    </source>
</evidence>
<reference evidence="2 3" key="1">
    <citation type="submission" date="2019-04" db="EMBL/GenBank/DDBJ databases">
        <title>Friends and foes A comparative genomics study of 23 Aspergillus species from section Flavi.</title>
        <authorList>
            <consortium name="DOE Joint Genome Institute"/>
            <person name="Kjaerbolling I."/>
            <person name="Vesth T."/>
            <person name="Frisvad J.C."/>
            <person name="Nybo J.L."/>
            <person name="Theobald S."/>
            <person name="Kildgaard S."/>
            <person name="Isbrandt T."/>
            <person name="Kuo A."/>
            <person name="Sato A."/>
            <person name="Lyhne E.K."/>
            <person name="Kogle M.E."/>
            <person name="Wiebenga A."/>
            <person name="Kun R.S."/>
            <person name="Lubbers R.J."/>
            <person name="Makela M.R."/>
            <person name="Barry K."/>
            <person name="Chovatia M."/>
            <person name="Clum A."/>
            <person name="Daum C."/>
            <person name="Haridas S."/>
            <person name="He G."/>
            <person name="LaButti K."/>
            <person name="Lipzen A."/>
            <person name="Mondo S."/>
            <person name="Riley R."/>
            <person name="Salamov A."/>
            <person name="Simmons B.A."/>
            <person name="Magnuson J.K."/>
            <person name="Henrissat B."/>
            <person name="Mortensen U.H."/>
            <person name="Larsen T.O."/>
            <person name="Devries R.P."/>
            <person name="Grigoriev I.V."/>
            <person name="Machida M."/>
            <person name="Baker S.E."/>
            <person name="Andersen M.R."/>
        </authorList>
    </citation>
    <scope>NUCLEOTIDE SEQUENCE [LARGE SCALE GENOMIC DNA]</scope>
    <source>
        <strain evidence="2 3">CBS 117626</strain>
    </source>
</reference>
<feature type="compositionally biased region" description="Polar residues" evidence="1">
    <location>
        <begin position="268"/>
        <end position="279"/>
    </location>
</feature>
<feature type="compositionally biased region" description="Polar residues" evidence="1">
    <location>
        <begin position="245"/>
        <end position="257"/>
    </location>
</feature>
<dbReference type="AlphaFoldDB" id="A0A5N6UD17"/>
<dbReference type="EMBL" id="ML738760">
    <property type="protein sequence ID" value="KAE8156485.1"/>
    <property type="molecule type" value="Genomic_DNA"/>
</dbReference>
<evidence type="ECO:0000313" key="2">
    <source>
        <dbReference type="EMBL" id="KAE8156485.1"/>
    </source>
</evidence>
<feature type="compositionally biased region" description="Basic and acidic residues" evidence="1">
    <location>
        <begin position="206"/>
        <end position="216"/>
    </location>
</feature>
<name>A0A5N6UD17_ASPTM</name>
<dbReference type="Proteomes" id="UP000326950">
    <property type="component" value="Unassembled WGS sequence"/>
</dbReference>
<gene>
    <name evidence="2" type="ORF">BDV40DRAFT_306052</name>
</gene>
<feature type="compositionally biased region" description="Polar residues" evidence="1">
    <location>
        <begin position="225"/>
        <end position="234"/>
    </location>
</feature>
<feature type="region of interest" description="Disordered" evidence="1">
    <location>
        <begin position="206"/>
        <end position="312"/>
    </location>
</feature>
<protein>
    <submittedName>
        <fullName evidence="2">Uncharacterized protein</fullName>
    </submittedName>
</protein>
<dbReference type="OrthoDB" id="4338725at2759"/>
<accession>A0A5N6UD17</accession>
<evidence type="ECO:0000313" key="3">
    <source>
        <dbReference type="Proteomes" id="UP000326950"/>
    </source>
</evidence>
<organism evidence="2 3">
    <name type="scientific">Aspergillus tamarii</name>
    <dbReference type="NCBI Taxonomy" id="41984"/>
    <lineage>
        <taxon>Eukaryota</taxon>
        <taxon>Fungi</taxon>
        <taxon>Dikarya</taxon>
        <taxon>Ascomycota</taxon>
        <taxon>Pezizomycotina</taxon>
        <taxon>Eurotiomycetes</taxon>
        <taxon>Eurotiomycetidae</taxon>
        <taxon>Eurotiales</taxon>
        <taxon>Aspergillaceae</taxon>
        <taxon>Aspergillus</taxon>
        <taxon>Aspergillus subgen. Circumdati</taxon>
    </lineage>
</organism>
<sequence>MSGIRQTLESYSARVRERNANAEWHKRVASYEKFVLAALAHVVSFKNVEPKFVDKMMEHVSDSRSSHQLRDLRRGVSWAVQATSCLHERGWDLRSGDIMFYFPPIFKSLKIWGKSKGSLDTFIMTLSTKEYTQTEGSLEMNQLHMPCILKCILQRNILLSDICKCLNSNFDIARKIFFDWYFQPYGANAMDDDEARALCIPMIRPLPRDDVPGDRGQKRRRTSPETDSPLTSGRPTPETRIIRDISTSETSLSNHGRITSYIGEPSMGSRQHQPPNTDFWSVVEGRATDGASSHDQSARPINIIPDGNTRPQDSLTPCVLEEIQSMPDPNFAAPSMVDDINWSSEPRIFVPDPGDPGSDGNNATDDPIALLVDDINWAAEPRIFVPTGPCDLFNNRNDANVADDPMALLVDDISWSAEPRVFVPTDPGDIRHDIPDHHMDKSLTHPTDTITTSGGSQNIDSMHMDGYPEYPHVTSIPNAPNDPIFVTPRQSVGAALEA</sequence>
<keyword evidence="3" id="KW-1185">Reference proteome</keyword>
<proteinExistence type="predicted"/>